<dbReference type="InterPro" id="IPR003593">
    <property type="entry name" value="AAA+_ATPase"/>
</dbReference>
<dbReference type="Gene3D" id="3.40.50.300">
    <property type="entry name" value="P-loop containing nucleotide triphosphate hydrolases"/>
    <property type="match status" value="1"/>
</dbReference>
<keyword evidence="3" id="KW-0547">Nucleotide-binding</keyword>
<dbReference type="GO" id="GO:0016020">
    <property type="term" value="C:membrane"/>
    <property type="evidence" value="ECO:0007669"/>
    <property type="project" value="InterPro"/>
</dbReference>
<evidence type="ECO:0000313" key="7">
    <source>
        <dbReference type="EMBL" id="MYM18785.1"/>
    </source>
</evidence>
<dbReference type="PANTHER" id="PTHR46743:SF2">
    <property type="entry name" value="TEICHOIC ACIDS EXPORT ATP-BINDING PROTEIN TAGH"/>
    <property type="match status" value="1"/>
</dbReference>
<gene>
    <name evidence="7" type="ORF">GSY69_02015</name>
</gene>
<feature type="region of interest" description="Disordered" evidence="5">
    <location>
        <begin position="1"/>
        <end position="33"/>
    </location>
</feature>
<dbReference type="Pfam" id="PF00005">
    <property type="entry name" value="ABC_tran"/>
    <property type="match status" value="1"/>
</dbReference>
<evidence type="ECO:0000256" key="3">
    <source>
        <dbReference type="ARBA" id="ARBA00022741"/>
    </source>
</evidence>
<dbReference type="InterPro" id="IPR027417">
    <property type="entry name" value="P-loop_NTPase"/>
</dbReference>
<keyword evidence="8" id="KW-1185">Reference proteome</keyword>
<dbReference type="PROSITE" id="PS50893">
    <property type="entry name" value="ABC_TRANSPORTER_2"/>
    <property type="match status" value="1"/>
</dbReference>
<evidence type="ECO:0000256" key="2">
    <source>
        <dbReference type="ARBA" id="ARBA00022448"/>
    </source>
</evidence>
<evidence type="ECO:0000259" key="6">
    <source>
        <dbReference type="PROSITE" id="PS50893"/>
    </source>
</evidence>
<sequence>MAETAEPARSAETGPEETGPAVEDHPNRPAESQPVVVCDDVHIEFKTLATGKRVNGGTAKGLLQRKRTMKSVHALKGVSFVARANESIGIIGTNGSGKSTLMKTITGLIPPTRGAVFATSRPNLLGVGAALINDLSGSQNIILGGLAMGMTRTEIEAKYDEIVEFTGLKDFIDMPMRTYSSGMSARLKFAIATAKDYEILIVDEALSVGDREFQKKSEARIRGIREKAGTVFLVSHSMRSIRDTCNRTIWIEKGDMRADGATDDVVDEYEKHK</sequence>
<dbReference type="AlphaFoldDB" id="A0A6N9H4C3"/>
<dbReference type="GO" id="GO:0016887">
    <property type="term" value="F:ATP hydrolysis activity"/>
    <property type="evidence" value="ECO:0007669"/>
    <property type="project" value="InterPro"/>
</dbReference>
<dbReference type="Proteomes" id="UP000469215">
    <property type="component" value="Unassembled WGS sequence"/>
</dbReference>
<evidence type="ECO:0000256" key="1">
    <source>
        <dbReference type="ARBA" id="ARBA00005417"/>
    </source>
</evidence>
<dbReference type="SMART" id="SM00382">
    <property type="entry name" value="AAA"/>
    <property type="match status" value="1"/>
</dbReference>
<dbReference type="EMBL" id="WWEQ01000005">
    <property type="protein sequence ID" value="MYM18785.1"/>
    <property type="molecule type" value="Genomic_DNA"/>
</dbReference>
<dbReference type="InterPro" id="IPR050683">
    <property type="entry name" value="Bact_Polysacc_Export_ATP-bd"/>
</dbReference>
<feature type="domain" description="ABC transporter" evidence="6">
    <location>
        <begin position="43"/>
        <end position="273"/>
    </location>
</feature>
<dbReference type="RefSeq" id="WP_160952229.1">
    <property type="nucleotide sequence ID" value="NZ_WWEQ01000005.1"/>
</dbReference>
<protein>
    <submittedName>
        <fullName evidence="7">ATP-binding cassette domain-containing protein</fullName>
    </submittedName>
</protein>
<evidence type="ECO:0000313" key="8">
    <source>
        <dbReference type="Proteomes" id="UP000469215"/>
    </source>
</evidence>
<dbReference type="PROSITE" id="PS00211">
    <property type="entry name" value="ABC_TRANSPORTER_1"/>
    <property type="match status" value="1"/>
</dbReference>
<keyword evidence="2" id="KW-0813">Transport</keyword>
<dbReference type="SUPFAM" id="SSF52540">
    <property type="entry name" value="P-loop containing nucleoside triphosphate hydrolases"/>
    <property type="match status" value="1"/>
</dbReference>
<evidence type="ECO:0000256" key="4">
    <source>
        <dbReference type="ARBA" id="ARBA00022840"/>
    </source>
</evidence>
<comment type="similarity">
    <text evidence="1">Belongs to the ABC transporter superfamily.</text>
</comment>
<dbReference type="GO" id="GO:0005524">
    <property type="term" value="F:ATP binding"/>
    <property type="evidence" value="ECO:0007669"/>
    <property type="project" value="UniProtKB-KW"/>
</dbReference>
<evidence type="ECO:0000256" key="5">
    <source>
        <dbReference type="SAM" id="MobiDB-lite"/>
    </source>
</evidence>
<dbReference type="PANTHER" id="PTHR46743">
    <property type="entry name" value="TEICHOIC ACIDS EXPORT ATP-BINDING PROTEIN TAGH"/>
    <property type="match status" value="1"/>
</dbReference>
<dbReference type="GO" id="GO:0140359">
    <property type="term" value="F:ABC-type transporter activity"/>
    <property type="evidence" value="ECO:0007669"/>
    <property type="project" value="InterPro"/>
</dbReference>
<accession>A0A6N9H4C3</accession>
<reference evidence="7 8" key="1">
    <citation type="submission" date="2020-01" db="EMBL/GenBank/DDBJ databases">
        <authorList>
            <person name="Deng T."/>
        </authorList>
    </citation>
    <scope>NUCLEOTIDE SEQUENCE [LARGE SCALE GENOMIC DNA]</scope>
    <source>
        <strain evidence="7 8">5221</strain>
    </source>
</reference>
<organism evidence="7 8">
    <name type="scientific">Brevibacterium rongguiense</name>
    <dbReference type="NCBI Taxonomy" id="2695267"/>
    <lineage>
        <taxon>Bacteria</taxon>
        <taxon>Bacillati</taxon>
        <taxon>Actinomycetota</taxon>
        <taxon>Actinomycetes</taxon>
        <taxon>Micrococcales</taxon>
        <taxon>Brevibacteriaceae</taxon>
        <taxon>Brevibacterium</taxon>
    </lineage>
</organism>
<comment type="caution">
    <text evidence="7">The sequence shown here is derived from an EMBL/GenBank/DDBJ whole genome shotgun (WGS) entry which is preliminary data.</text>
</comment>
<dbReference type="InterPro" id="IPR003439">
    <property type="entry name" value="ABC_transporter-like_ATP-bd"/>
</dbReference>
<proteinExistence type="inferred from homology"/>
<dbReference type="CDD" id="cd03220">
    <property type="entry name" value="ABC_KpsT_Wzt"/>
    <property type="match status" value="1"/>
</dbReference>
<dbReference type="InterPro" id="IPR015860">
    <property type="entry name" value="ABC_transpr_TagH-like"/>
</dbReference>
<keyword evidence="4 7" id="KW-0067">ATP-binding</keyword>
<dbReference type="InterPro" id="IPR017871">
    <property type="entry name" value="ABC_transporter-like_CS"/>
</dbReference>
<name>A0A6N9H4C3_9MICO</name>